<proteinExistence type="predicted"/>
<sequence>MTYSKIICFFVAWFTCAVNALQWQWIRDGVWYIDTSSVTESNKQQAQITLSWQPAWEASAHEERVFLQDAEGNLIDELVINPGQFSGKKTWLLKPDKGHYRLEVPGYSYRRYRLEHASTLKVVYQPVKHHFTAEVPANAVLYFSVPAEQTINLGGKYHGGVTAFKVNPVNQLNAGVQLKLSTFDIKNYWQNNLIPIEQSTQNQVWRLAFQGKGKAAFWLDTTDNIFALRPEDLFVPKQLAGKGKITVGVKKLGRVPMVGTSLPFLDPPSQALSLLNEMQVKSATYYTYIDVLKAKPLADQSFRRTYFQQGITSDLTLLAETGRRAVLMDSKQITEVLRSYLPSWQQYTQSGLHYLVLADEPNLNYPSFTAFANYAQQVIHGLKQLPANVREKINIAIPASAGWLNGPSRNQASSRRGINWAKQLLPLLGDDIHALTWHRWLVRDLRATRSYQQAVAAAASLVGRNAKGTLQKHLLIDQTNISSGLHLSVYEQDTFFAALWWASVVANVAQSGDLTMINWFKTADDGPYRKGLMRKDAAGNWHLKPVGHAMKFIQAHLQGDILTTKTSLFEVDVVASTTEKVIHILGVNKGDRQQRVDLRIDLPKLWQKQSLSVSKTVLASDLQPQVSQKPHKAGKKLHFNWTIPNKSIFAIEIRQ</sequence>
<gene>
    <name evidence="1" type="ORF">B9G39_22035</name>
</gene>
<dbReference type="RefSeq" id="WP_094788795.1">
    <property type="nucleotide sequence ID" value="NZ_NDXW01000001.1"/>
</dbReference>
<keyword evidence="2" id="KW-1185">Reference proteome</keyword>
<dbReference type="EMBL" id="NDXW01000001">
    <property type="protein sequence ID" value="RDH45917.1"/>
    <property type="molecule type" value="Genomic_DNA"/>
</dbReference>
<evidence type="ECO:0000313" key="1">
    <source>
        <dbReference type="EMBL" id="RDH45917.1"/>
    </source>
</evidence>
<reference evidence="1 2" key="1">
    <citation type="submission" date="2017-04" db="EMBL/GenBank/DDBJ databases">
        <title>Draft genome sequence of Zooshikella ganghwensis VG4 isolated from Red Sea sediments.</title>
        <authorList>
            <person name="Rehman Z."/>
            <person name="Alam I."/>
            <person name="Kamau A."/>
            <person name="Bajic V."/>
            <person name="Leiknes T."/>
        </authorList>
    </citation>
    <scope>NUCLEOTIDE SEQUENCE [LARGE SCALE GENOMIC DNA]</scope>
    <source>
        <strain evidence="1 2">VG4</strain>
    </source>
</reference>
<dbReference type="Proteomes" id="UP000257039">
    <property type="component" value="Unassembled WGS sequence"/>
</dbReference>
<organism evidence="1 2">
    <name type="scientific">Zooshikella ganghwensis</name>
    <dbReference type="NCBI Taxonomy" id="202772"/>
    <lineage>
        <taxon>Bacteria</taxon>
        <taxon>Pseudomonadati</taxon>
        <taxon>Pseudomonadota</taxon>
        <taxon>Gammaproteobacteria</taxon>
        <taxon>Oceanospirillales</taxon>
        <taxon>Zooshikellaceae</taxon>
        <taxon>Zooshikella</taxon>
    </lineage>
</organism>
<name>A0A4P9VTB9_9GAMM</name>
<accession>A0A4P9VTB9</accession>
<dbReference type="AlphaFoldDB" id="A0A4P9VTB9"/>
<dbReference type="Gene3D" id="3.20.20.80">
    <property type="entry name" value="Glycosidases"/>
    <property type="match status" value="1"/>
</dbReference>
<comment type="caution">
    <text evidence="1">The sequence shown here is derived from an EMBL/GenBank/DDBJ whole genome shotgun (WGS) entry which is preliminary data.</text>
</comment>
<evidence type="ECO:0000313" key="2">
    <source>
        <dbReference type="Proteomes" id="UP000257039"/>
    </source>
</evidence>
<protein>
    <submittedName>
        <fullName evidence="1">Uncharacterized protein</fullName>
    </submittedName>
</protein>